<feature type="chain" id="PRO_5038713782" evidence="6">
    <location>
        <begin position="21"/>
        <end position="306"/>
    </location>
</feature>
<evidence type="ECO:0000256" key="5">
    <source>
        <dbReference type="SAM" id="MobiDB-lite"/>
    </source>
</evidence>
<dbReference type="GO" id="GO:0030001">
    <property type="term" value="P:metal ion transport"/>
    <property type="evidence" value="ECO:0007669"/>
    <property type="project" value="InterPro"/>
</dbReference>
<dbReference type="InterPro" id="IPR006129">
    <property type="entry name" value="AdhesinB"/>
</dbReference>
<name>A0A8J3YN44_9ACTN</name>
<dbReference type="PRINTS" id="PR00691">
    <property type="entry name" value="ADHESINB"/>
</dbReference>
<dbReference type="GO" id="GO:0046872">
    <property type="term" value="F:metal ion binding"/>
    <property type="evidence" value="ECO:0007669"/>
    <property type="project" value="InterPro"/>
</dbReference>
<keyword evidence="8" id="KW-1185">Reference proteome</keyword>
<feature type="signal peptide" evidence="6">
    <location>
        <begin position="1"/>
        <end position="20"/>
    </location>
</feature>
<organism evidence="7 8">
    <name type="scientific">Virgisporangium aliadipatigenens</name>
    <dbReference type="NCBI Taxonomy" id="741659"/>
    <lineage>
        <taxon>Bacteria</taxon>
        <taxon>Bacillati</taxon>
        <taxon>Actinomycetota</taxon>
        <taxon>Actinomycetes</taxon>
        <taxon>Micromonosporales</taxon>
        <taxon>Micromonosporaceae</taxon>
        <taxon>Virgisporangium</taxon>
    </lineage>
</organism>
<comment type="caution">
    <text evidence="7">The sequence shown here is derived from an EMBL/GenBank/DDBJ whole genome shotgun (WGS) entry which is preliminary data.</text>
</comment>
<dbReference type="PANTHER" id="PTHR42953:SF3">
    <property type="entry name" value="HIGH-AFFINITY ZINC UPTAKE SYSTEM PROTEIN ZNUA"/>
    <property type="match status" value="1"/>
</dbReference>
<dbReference type="GO" id="GO:0007155">
    <property type="term" value="P:cell adhesion"/>
    <property type="evidence" value="ECO:0007669"/>
    <property type="project" value="InterPro"/>
</dbReference>
<evidence type="ECO:0000256" key="4">
    <source>
        <dbReference type="RuleBase" id="RU003512"/>
    </source>
</evidence>
<keyword evidence="2 4" id="KW-0813">Transport</keyword>
<gene>
    <name evidence="7" type="ORF">Val02_39890</name>
</gene>
<evidence type="ECO:0000256" key="6">
    <source>
        <dbReference type="SAM" id="SignalP"/>
    </source>
</evidence>
<sequence length="306" mass="32313">MRNKLVACAAAFTLLVSGCADDPSGAEDGKLSVVAAFYPLRYLAERIGGDTVRVTDLAKPGVEPHDLELEPKQVATVGAADLVVYLAGFMPAVDDVIADEAKGKAFDVAGVEPLADAPPGAEEEEESGEKHANEGKDPHVWLDPTRFAAIGDKLAERLATADPDHAEAYKARAAEVRGQLTALDGEYTKALATCQRREIVTSHAAFGYLAARYRLTQVPISGLSPEGEPSPQHVAEVATMAREKGVTTIFFETLVSPKIAETLAKEVGAKAEVLDPLEGIEAGSNADYLSVMRQNLGKLTAALSCS</sequence>
<evidence type="ECO:0000256" key="2">
    <source>
        <dbReference type="ARBA" id="ARBA00022448"/>
    </source>
</evidence>
<feature type="region of interest" description="Disordered" evidence="5">
    <location>
        <begin position="112"/>
        <end position="139"/>
    </location>
</feature>
<dbReference type="Proteomes" id="UP000619260">
    <property type="component" value="Unassembled WGS sequence"/>
</dbReference>
<dbReference type="Pfam" id="PF01297">
    <property type="entry name" value="ZnuA"/>
    <property type="match status" value="1"/>
</dbReference>
<dbReference type="AlphaFoldDB" id="A0A8J3YN44"/>
<dbReference type="InterPro" id="IPR006128">
    <property type="entry name" value="Lipoprotein_PsaA-like"/>
</dbReference>
<evidence type="ECO:0000313" key="7">
    <source>
        <dbReference type="EMBL" id="GIJ47103.1"/>
    </source>
</evidence>
<dbReference type="RefSeq" id="WP_203900615.1">
    <property type="nucleotide sequence ID" value="NZ_BOPF01000013.1"/>
</dbReference>
<comment type="similarity">
    <text evidence="1 4">Belongs to the bacterial solute-binding protein 9 family.</text>
</comment>
<dbReference type="SUPFAM" id="SSF53807">
    <property type="entry name" value="Helical backbone' metal receptor"/>
    <property type="match status" value="1"/>
</dbReference>
<dbReference type="PANTHER" id="PTHR42953">
    <property type="entry name" value="HIGH-AFFINITY ZINC UPTAKE SYSTEM PROTEIN ZNUA-RELATED"/>
    <property type="match status" value="1"/>
</dbReference>
<evidence type="ECO:0000313" key="8">
    <source>
        <dbReference type="Proteomes" id="UP000619260"/>
    </source>
</evidence>
<dbReference type="PROSITE" id="PS51257">
    <property type="entry name" value="PROKAR_LIPOPROTEIN"/>
    <property type="match status" value="1"/>
</dbReference>
<reference evidence="7" key="1">
    <citation type="submission" date="2021-01" db="EMBL/GenBank/DDBJ databases">
        <title>Whole genome shotgun sequence of Virgisporangium aliadipatigenens NBRC 105644.</title>
        <authorList>
            <person name="Komaki H."/>
            <person name="Tamura T."/>
        </authorList>
    </citation>
    <scope>NUCLEOTIDE SEQUENCE</scope>
    <source>
        <strain evidence="7">NBRC 105644</strain>
    </source>
</reference>
<protein>
    <submittedName>
        <fullName evidence="7">Zinc ABC transporter substrate-binding protein</fullName>
    </submittedName>
</protein>
<dbReference type="Gene3D" id="3.40.50.1980">
    <property type="entry name" value="Nitrogenase molybdenum iron protein domain"/>
    <property type="match status" value="2"/>
</dbReference>
<dbReference type="InterPro" id="IPR050492">
    <property type="entry name" value="Bact_metal-bind_prot9"/>
</dbReference>
<dbReference type="EMBL" id="BOPF01000013">
    <property type="protein sequence ID" value="GIJ47103.1"/>
    <property type="molecule type" value="Genomic_DNA"/>
</dbReference>
<proteinExistence type="inferred from homology"/>
<evidence type="ECO:0000256" key="1">
    <source>
        <dbReference type="ARBA" id="ARBA00011028"/>
    </source>
</evidence>
<evidence type="ECO:0000256" key="3">
    <source>
        <dbReference type="ARBA" id="ARBA00022729"/>
    </source>
</evidence>
<dbReference type="PRINTS" id="PR00690">
    <property type="entry name" value="ADHESNFAMILY"/>
</dbReference>
<feature type="compositionally biased region" description="Basic and acidic residues" evidence="5">
    <location>
        <begin position="128"/>
        <end position="139"/>
    </location>
</feature>
<dbReference type="InterPro" id="IPR006127">
    <property type="entry name" value="ZnuA-like"/>
</dbReference>
<keyword evidence="3 6" id="KW-0732">Signal</keyword>
<accession>A0A8J3YN44</accession>